<dbReference type="RefSeq" id="WP_051985710.1">
    <property type="nucleotide sequence ID" value="NZ_BGML01000012.1"/>
</dbReference>
<dbReference type="GeneID" id="77009596"/>
<reference evidence="2 4" key="2">
    <citation type="submission" date="2019-11" db="EMBL/GenBank/DDBJ databases">
        <title>Draft genome sequences of five Paenibacillus species of dairy origin.</title>
        <authorList>
            <person name="Olajide A.M."/>
            <person name="Chen S."/>
            <person name="Lapointe G."/>
        </authorList>
    </citation>
    <scope>NUCLEOTIDE SEQUENCE [LARGE SCALE GENOMIC DNA]</scope>
    <source>
        <strain evidence="2 4">3CT49</strain>
    </source>
</reference>
<organism evidence="1 3">
    <name type="scientific">Paenibacillus macerans</name>
    <name type="common">Bacillus macerans</name>
    <dbReference type="NCBI Taxonomy" id="44252"/>
    <lineage>
        <taxon>Bacteria</taxon>
        <taxon>Bacillati</taxon>
        <taxon>Bacillota</taxon>
        <taxon>Bacilli</taxon>
        <taxon>Bacillales</taxon>
        <taxon>Paenibacillaceae</taxon>
        <taxon>Paenibacillus</taxon>
    </lineage>
</organism>
<dbReference type="EMBL" id="JMQA01000037">
    <property type="protein sequence ID" value="KFN06521.1"/>
    <property type="molecule type" value="Genomic_DNA"/>
</dbReference>
<evidence type="ECO:0000313" key="3">
    <source>
        <dbReference type="Proteomes" id="UP000029278"/>
    </source>
</evidence>
<dbReference type="InterPro" id="IPR018540">
    <property type="entry name" value="Spo0E-like"/>
</dbReference>
<protein>
    <submittedName>
        <fullName evidence="2">Spo0E family sporulation regulatory protein-aspartic acid phosphatase</fullName>
    </submittedName>
    <submittedName>
        <fullName evidence="1">Spo0E like sporulation regulatory family protein</fullName>
    </submittedName>
</protein>
<keyword evidence="3" id="KW-1185">Reference proteome</keyword>
<dbReference type="GO" id="GO:0043937">
    <property type="term" value="P:regulation of sporulation"/>
    <property type="evidence" value="ECO:0007669"/>
    <property type="project" value="InterPro"/>
</dbReference>
<dbReference type="Proteomes" id="UP000442469">
    <property type="component" value="Unassembled WGS sequence"/>
</dbReference>
<sequence>MATSMYRETRPKHKKVSNELKATIENLRSELMNAAVEDNFSSGAILELSQRLDHYIVMAQNQMLGK</sequence>
<reference evidence="1 3" key="1">
    <citation type="submission" date="2014-04" db="EMBL/GenBank/DDBJ databases">
        <authorList>
            <person name="Bishop-Lilly K.A."/>
            <person name="Broomall S.M."/>
            <person name="Chain P.S."/>
            <person name="Chertkov O."/>
            <person name="Coyne S.R."/>
            <person name="Daligault H.E."/>
            <person name="Davenport K.W."/>
            <person name="Erkkila T."/>
            <person name="Frey K.G."/>
            <person name="Gibbons H.S."/>
            <person name="Gu W."/>
            <person name="Jaissle J."/>
            <person name="Johnson S.L."/>
            <person name="Koroleva G.I."/>
            <person name="Ladner J.T."/>
            <person name="Lo C.-C."/>
            <person name="Minogue T.D."/>
            <person name="Munk C."/>
            <person name="Palacios G.F."/>
            <person name="Redden C.L."/>
            <person name="Rosenzweig C.N."/>
            <person name="Scholz M.B."/>
            <person name="Teshima H."/>
            <person name="Xu Y."/>
        </authorList>
    </citation>
    <scope>NUCLEOTIDE SEQUENCE [LARGE SCALE GENOMIC DNA]</scope>
    <source>
        <strain evidence="1 3">8244</strain>
    </source>
</reference>
<comment type="caution">
    <text evidence="1">The sequence shown here is derived from an EMBL/GenBank/DDBJ whole genome shotgun (WGS) entry which is preliminary data.</text>
</comment>
<dbReference type="InterPro" id="IPR037208">
    <property type="entry name" value="Spo0E-like_sf"/>
</dbReference>
<dbReference type="InterPro" id="IPR036638">
    <property type="entry name" value="HLH_DNA-bd_sf"/>
</dbReference>
<dbReference type="HOGENOM" id="CLU_2827053_0_0_9"/>
<proteinExistence type="predicted"/>
<dbReference type="Pfam" id="PF09388">
    <property type="entry name" value="SpoOE-like"/>
    <property type="match status" value="1"/>
</dbReference>
<dbReference type="Gene3D" id="4.10.280.10">
    <property type="entry name" value="Helix-loop-helix DNA-binding domain"/>
    <property type="match status" value="1"/>
</dbReference>
<accession>A0A090ZQW4</accession>
<dbReference type="SUPFAM" id="SSF140500">
    <property type="entry name" value="BAS1536-like"/>
    <property type="match status" value="1"/>
</dbReference>
<gene>
    <name evidence="1" type="ORF">DJ90_4203</name>
    <name evidence="2" type="ORF">GNQ08_27310</name>
</gene>
<name>A0A090ZQW4_PAEMA</name>
<dbReference type="AlphaFoldDB" id="A0A090ZQW4"/>
<evidence type="ECO:0000313" key="4">
    <source>
        <dbReference type="Proteomes" id="UP000442469"/>
    </source>
</evidence>
<dbReference type="PATRIC" id="fig|44252.3.peg.4189"/>
<evidence type="ECO:0000313" key="1">
    <source>
        <dbReference type="EMBL" id="KFN06521.1"/>
    </source>
</evidence>
<dbReference type="Proteomes" id="UP000029278">
    <property type="component" value="Unassembled WGS sequence"/>
</dbReference>
<dbReference type="OrthoDB" id="2653890at2"/>
<evidence type="ECO:0000313" key="2">
    <source>
        <dbReference type="EMBL" id="MUG26075.1"/>
    </source>
</evidence>
<dbReference type="GO" id="GO:0046983">
    <property type="term" value="F:protein dimerization activity"/>
    <property type="evidence" value="ECO:0007669"/>
    <property type="project" value="InterPro"/>
</dbReference>
<dbReference type="EMBL" id="WNZZ01000035">
    <property type="protein sequence ID" value="MUG26075.1"/>
    <property type="molecule type" value="Genomic_DNA"/>
</dbReference>